<dbReference type="Proteomes" id="UP000607653">
    <property type="component" value="Unassembled WGS sequence"/>
</dbReference>
<dbReference type="EMBL" id="DUZY01000005">
    <property type="protein sequence ID" value="DAD38715.1"/>
    <property type="molecule type" value="Genomic_DNA"/>
</dbReference>
<dbReference type="AlphaFoldDB" id="A0A822Z5J3"/>
<accession>A0A822Z5J3</accession>
<gene>
    <name evidence="1" type="ORF">HUJ06_013037</name>
</gene>
<keyword evidence="2" id="KW-1185">Reference proteome</keyword>
<protein>
    <submittedName>
        <fullName evidence="1">Uncharacterized protein</fullName>
    </submittedName>
</protein>
<name>A0A822Z5J3_NELNU</name>
<comment type="caution">
    <text evidence="1">The sequence shown here is derived from an EMBL/GenBank/DDBJ whole genome shotgun (WGS) entry which is preliminary data.</text>
</comment>
<reference evidence="1 2" key="1">
    <citation type="journal article" date="2020" name="Mol. Biol. Evol.">
        <title>Distinct Expression and Methylation Patterns for Genes with Different Fates following a Single Whole-Genome Duplication in Flowering Plants.</title>
        <authorList>
            <person name="Shi T."/>
            <person name="Rahmani R.S."/>
            <person name="Gugger P.F."/>
            <person name="Wang M."/>
            <person name="Li H."/>
            <person name="Zhang Y."/>
            <person name="Li Z."/>
            <person name="Wang Q."/>
            <person name="Van de Peer Y."/>
            <person name="Marchal K."/>
            <person name="Chen J."/>
        </authorList>
    </citation>
    <scope>NUCLEOTIDE SEQUENCE [LARGE SCALE GENOMIC DNA]</scope>
    <source>
        <tissue evidence="1">Leaf</tissue>
    </source>
</reference>
<evidence type="ECO:0000313" key="2">
    <source>
        <dbReference type="Proteomes" id="UP000607653"/>
    </source>
</evidence>
<sequence>MGICHHFSQYLTYGDCSSLLPIFGNANYLEVIPSTSEFDLHLLAKLLDCVPNLQTLVFTEVVLYAPTFICLI</sequence>
<organism evidence="1 2">
    <name type="scientific">Nelumbo nucifera</name>
    <name type="common">Sacred lotus</name>
    <dbReference type="NCBI Taxonomy" id="4432"/>
    <lineage>
        <taxon>Eukaryota</taxon>
        <taxon>Viridiplantae</taxon>
        <taxon>Streptophyta</taxon>
        <taxon>Embryophyta</taxon>
        <taxon>Tracheophyta</taxon>
        <taxon>Spermatophyta</taxon>
        <taxon>Magnoliopsida</taxon>
        <taxon>Proteales</taxon>
        <taxon>Nelumbonaceae</taxon>
        <taxon>Nelumbo</taxon>
    </lineage>
</organism>
<proteinExistence type="predicted"/>
<evidence type="ECO:0000313" key="1">
    <source>
        <dbReference type="EMBL" id="DAD38715.1"/>
    </source>
</evidence>